<dbReference type="EMBL" id="LPWD01000331">
    <property type="protein sequence ID" value="ODS02374.1"/>
    <property type="molecule type" value="Genomic_DNA"/>
</dbReference>
<keyword evidence="2" id="KW-1185">Reference proteome</keyword>
<dbReference type="Proteomes" id="UP000095042">
    <property type="component" value="Unassembled WGS sequence"/>
</dbReference>
<accession>A0A1E3W982</accession>
<protein>
    <submittedName>
        <fullName evidence="1">Uncharacterized protein</fullName>
    </submittedName>
</protein>
<proteinExistence type="predicted"/>
<organism evidence="1 2">
    <name type="scientific">Methyloceanibacter marginalis</name>
    <dbReference type="NCBI Taxonomy" id="1774971"/>
    <lineage>
        <taxon>Bacteria</taxon>
        <taxon>Pseudomonadati</taxon>
        <taxon>Pseudomonadota</taxon>
        <taxon>Alphaproteobacteria</taxon>
        <taxon>Hyphomicrobiales</taxon>
        <taxon>Hyphomicrobiaceae</taxon>
        <taxon>Methyloceanibacter</taxon>
    </lineage>
</organism>
<evidence type="ECO:0000313" key="2">
    <source>
        <dbReference type="Proteomes" id="UP000095042"/>
    </source>
</evidence>
<dbReference type="AlphaFoldDB" id="A0A1E3W982"/>
<name>A0A1E3W982_9HYPH</name>
<evidence type="ECO:0000313" key="1">
    <source>
        <dbReference type="EMBL" id="ODS02374.1"/>
    </source>
</evidence>
<comment type="caution">
    <text evidence="1">The sequence shown here is derived from an EMBL/GenBank/DDBJ whole genome shotgun (WGS) entry which is preliminary data.</text>
</comment>
<sequence length="103" mass="10487">MRAACNLEPALNAFAGLGLSGDDEGGLIEGAVVVAARIGLFAFDPTSEAIAGCAESKAPTPSMAARSIVRVVPSVLWVMASSQLRAVRVPAGETSPLDYPSQS</sequence>
<gene>
    <name evidence="1" type="ORF">AUC71_15780</name>
</gene>
<reference evidence="1 2" key="1">
    <citation type="journal article" date="2016" name="Environ. Microbiol.">
        <title>New Methyloceanibacter diversity from North Sea sediments includes methanotroph containing solely the soluble methane monooxygenase.</title>
        <authorList>
            <person name="Vekeman B."/>
            <person name="Kerckhof F.M."/>
            <person name="Cremers G."/>
            <person name="de Vos P."/>
            <person name="Vandamme P."/>
            <person name="Boon N."/>
            <person name="Op den Camp H.J."/>
            <person name="Heylen K."/>
        </authorList>
    </citation>
    <scope>NUCLEOTIDE SEQUENCE [LARGE SCALE GENOMIC DNA]</scope>
    <source>
        <strain evidence="1 2">R-67177</strain>
    </source>
</reference>